<reference evidence="1 2" key="1">
    <citation type="journal article" date="2016" name="Int. J. Syst. Evol. Microbiol.">
        <title>Tessaracoccus flavus sp. nov., isolated from the drainage system of a lindane-producing factory.</title>
        <authorList>
            <person name="Kumari R."/>
            <person name="Singh P."/>
            <person name="Schumann P."/>
            <person name="Lal R."/>
        </authorList>
    </citation>
    <scope>NUCLEOTIDE SEQUENCE [LARGE SCALE GENOMIC DNA]</scope>
    <source>
        <strain evidence="1 2">RP1T</strain>
    </source>
</reference>
<gene>
    <name evidence="1" type="ORF">RPIT_08645</name>
</gene>
<accession>A0A1Q2CFG2</accession>
<dbReference type="AlphaFoldDB" id="A0A1Q2CFG2"/>
<dbReference type="EMBL" id="CP019605">
    <property type="protein sequence ID" value="AQP44848.1"/>
    <property type="molecule type" value="Genomic_DNA"/>
</dbReference>
<proteinExistence type="predicted"/>
<dbReference type="OrthoDB" id="5244396at2"/>
<evidence type="ECO:0000313" key="2">
    <source>
        <dbReference type="Proteomes" id="UP000188324"/>
    </source>
</evidence>
<evidence type="ECO:0000313" key="1">
    <source>
        <dbReference type="EMBL" id="AQP44848.1"/>
    </source>
</evidence>
<dbReference type="Proteomes" id="UP000188324">
    <property type="component" value="Chromosome"/>
</dbReference>
<protein>
    <submittedName>
        <fullName evidence="1">Uncharacterized protein</fullName>
    </submittedName>
</protein>
<name>A0A1Q2CFG2_9ACTN</name>
<sequence length="250" mass="25393">MTAAISAEQRKYFSTSGWIIGLLCLLAFGMVMPVGNAISVNANTQGTVSNVAGLGGVADFGLMVLMVIAATSVTQEYRFGTANASFLGLPGRVHWLAAKATLMAVIAALSATVLAVLGVVAVSLIAAPYKQDGVSLVAALPQIGMAALTSAVMAVLAVGVGALVRSTAFAVALIVLWPTVVELLLAKLPGLSEHTPKFLLWANAGYAMTGRDMGTEFLWGPGGAVAYLAVIAAVVFVAGAVVTKSVTPSD</sequence>
<keyword evidence="2" id="KW-1185">Reference proteome</keyword>
<dbReference type="RefSeq" id="WP_077342321.1">
    <property type="nucleotide sequence ID" value="NZ_CP019605.1"/>
</dbReference>
<dbReference type="STRING" id="1610493.RPIT_08645"/>
<dbReference type="KEGG" id="tfl:RPIT_08645"/>
<organism evidence="1 2">
    <name type="scientific">Tessaracoccus flavus</name>
    <dbReference type="NCBI Taxonomy" id="1610493"/>
    <lineage>
        <taxon>Bacteria</taxon>
        <taxon>Bacillati</taxon>
        <taxon>Actinomycetota</taxon>
        <taxon>Actinomycetes</taxon>
        <taxon>Propionibacteriales</taxon>
        <taxon>Propionibacteriaceae</taxon>
        <taxon>Tessaracoccus</taxon>
    </lineage>
</organism>